<accession>U5MR50</accession>
<keyword evidence="1" id="KW-1133">Transmembrane helix</keyword>
<keyword evidence="1" id="KW-0812">Transmembrane</keyword>
<dbReference type="SUPFAM" id="SSF54523">
    <property type="entry name" value="Pili subunits"/>
    <property type="match status" value="1"/>
</dbReference>
<gene>
    <name evidence="2" type="ORF">CLSA_c11500</name>
</gene>
<dbReference type="InterPro" id="IPR045584">
    <property type="entry name" value="Pilin-like"/>
</dbReference>
<dbReference type="HOGENOM" id="CLU_091705_7_3_9"/>
<dbReference type="AlphaFoldDB" id="U5MR50"/>
<dbReference type="PROSITE" id="PS00409">
    <property type="entry name" value="PROKAR_NTER_METHYL"/>
    <property type="match status" value="1"/>
</dbReference>
<evidence type="ECO:0000313" key="3">
    <source>
        <dbReference type="Proteomes" id="UP000017118"/>
    </source>
</evidence>
<dbReference type="eggNOG" id="COG2165">
    <property type="taxonomic scope" value="Bacteria"/>
</dbReference>
<keyword evidence="1" id="KW-0472">Membrane</keyword>
<evidence type="ECO:0000256" key="1">
    <source>
        <dbReference type="SAM" id="Phobius"/>
    </source>
</evidence>
<name>U5MR50_CLOSA</name>
<feature type="transmembrane region" description="Helical" evidence="1">
    <location>
        <begin position="20"/>
        <end position="40"/>
    </location>
</feature>
<dbReference type="InterPro" id="IPR012902">
    <property type="entry name" value="N_methyl_site"/>
</dbReference>
<reference evidence="2 3" key="1">
    <citation type="journal article" date="2013" name="Genome Announc.">
        <title>Complete Genome Sequence of the Solvent Producer Clostridium saccharobutylicum NCP262 (DSM 13864).</title>
        <authorList>
            <person name="Poehlein A."/>
            <person name="Hartwich K."/>
            <person name="Krabben P."/>
            <person name="Ehrenreich A."/>
            <person name="Liebl W."/>
            <person name="Durre P."/>
            <person name="Gottschalk G."/>
            <person name="Daniel R."/>
        </authorList>
    </citation>
    <scope>NUCLEOTIDE SEQUENCE [LARGE SCALE GENOMIC DNA]</scope>
    <source>
        <strain evidence="2">DSM 13864</strain>
    </source>
</reference>
<sequence>MNQLTTKKMNQLLKKKKKGFTLVELIIVIAIIAILVALAIPKFGQIIENSDQKADQATAKNIATIVAQQIADGKQLTTAEVNKDDTTVYDKLDGNKLPKAKAANGSTTFTYTVGDDGNITVSYTGSAEQVYPDYKAEVTKAKK</sequence>
<dbReference type="PATRIC" id="fig|1345695.10.peg.3380"/>
<dbReference type="PANTHER" id="PTHR30093">
    <property type="entry name" value="GENERAL SECRETION PATHWAY PROTEIN G"/>
    <property type="match status" value="1"/>
</dbReference>
<dbReference type="Gene3D" id="3.30.700.10">
    <property type="entry name" value="Glycoprotein, Type 4 Pilin"/>
    <property type="match status" value="1"/>
</dbReference>
<dbReference type="NCBIfam" id="TIGR02532">
    <property type="entry name" value="IV_pilin_GFxxxE"/>
    <property type="match status" value="1"/>
</dbReference>
<dbReference type="KEGG" id="csb:CLSA_c11500"/>
<proteinExistence type="predicted"/>
<dbReference type="Pfam" id="PF07963">
    <property type="entry name" value="N_methyl"/>
    <property type="match status" value="1"/>
</dbReference>
<dbReference type="Proteomes" id="UP000017118">
    <property type="component" value="Chromosome"/>
</dbReference>
<organism evidence="2 3">
    <name type="scientific">Clostridium saccharobutylicum DSM 13864</name>
    <dbReference type="NCBI Taxonomy" id="1345695"/>
    <lineage>
        <taxon>Bacteria</taxon>
        <taxon>Bacillati</taxon>
        <taxon>Bacillota</taxon>
        <taxon>Clostridia</taxon>
        <taxon>Eubacteriales</taxon>
        <taxon>Clostridiaceae</taxon>
        <taxon>Clostridium</taxon>
    </lineage>
</organism>
<dbReference type="EMBL" id="CP006721">
    <property type="protein sequence ID" value="AGX42156.1"/>
    <property type="molecule type" value="Genomic_DNA"/>
</dbReference>
<dbReference type="RefSeq" id="WP_022744438.1">
    <property type="nucleotide sequence ID" value="NC_022571.1"/>
</dbReference>
<protein>
    <submittedName>
        <fullName evidence="2">Putative type IV pilin</fullName>
    </submittedName>
</protein>
<dbReference type="GeneID" id="79984064"/>
<keyword evidence="3" id="KW-1185">Reference proteome</keyword>
<evidence type="ECO:0000313" key="2">
    <source>
        <dbReference type="EMBL" id="AGX42156.1"/>
    </source>
</evidence>